<keyword evidence="1 2" id="KW-0238">DNA-binding</keyword>
<reference evidence="5" key="1">
    <citation type="submission" date="2016-11" db="EMBL/GenBank/DDBJ databases">
        <authorList>
            <person name="Varghese N."/>
            <person name="Submissions S."/>
        </authorList>
    </citation>
    <scope>NUCLEOTIDE SEQUENCE [LARGE SCALE GENOMIC DNA]</scope>
    <source>
        <strain evidence="5">DSM 3071</strain>
    </source>
</reference>
<dbReference type="Proteomes" id="UP000184278">
    <property type="component" value="Unassembled WGS sequence"/>
</dbReference>
<proteinExistence type="predicted"/>
<dbReference type="InterPro" id="IPR050624">
    <property type="entry name" value="HTH-type_Tx_Regulator"/>
</dbReference>
<gene>
    <name evidence="4" type="ORF">SAMN02745229_03440</name>
</gene>
<evidence type="ECO:0000313" key="5">
    <source>
        <dbReference type="Proteomes" id="UP000184278"/>
    </source>
</evidence>
<feature type="DNA-binding region" description="H-T-H motif" evidence="2">
    <location>
        <begin position="32"/>
        <end position="51"/>
    </location>
</feature>
<dbReference type="STRING" id="1121131.SAMN02745229_03440"/>
<evidence type="ECO:0000256" key="2">
    <source>
        <dbReference type="PROSITE-ProRule" id="PRU00335"/>
    </source>
</evidence>
<dbReference type="OrthoDB" id="9785164at2"/>
<dbReference type="PANTHER" id="PTHR43479">
    <property type="entry name" value="ACREF/ENVCD OPERON REPRESSOR-RELATED"/>
    <property type="match status" value="1"/>
</dbReference>
<dbReference type="EMBL" id="FQXK01000036">
    <property type="protein sequence ID" value="SHI67028.1"/>
    <property type="molecule type" value="Genomic_DNA"/>
</dbReference>
<dbReference type="Gene3D" id="1.10.357.10">
    <property type="entry name" value="Tetracycline Repressor, domain 2"/>
    <property type="match status" value="1"/>
</dbReference>
<dbReference type="SUPFAM" id="SSF46689">
    <property type="entry name" value="Homeodomain-like"/>
    <property type="match status" value="1"/>
</dbReference>
<evidence type="ECO:0000313" key="4">
    <source>
        <dbReference type="EMBL" id="SHI67028.1"/>
    </source>
</evidence>
<dbReference type="PRINTS" id="PR00455">
    <property type="entry name" value="HTHTETR"/>
</dbReference>
<organism evidence="4 5">
    <name type="scientific">Butyrivibrio fibrisolvens DSM 3071</name>
    <dbReference type="NCBI Taxonomy" id="1121131"/>
    <lineage>
        <taxon>Bacteria</taxon>
        <taxon>Bacillati</taxon>
        <taxon>Bacillota</taxon>
        <taxon>Clostridia</taxon>
        <taxon>Lachnospirales</taxon>
        <taxon>Lachnospiraceae</taxon>
        <taxon>Butyrivibrio</taxon>
    </lineage>
</organism>
<name>A0A1M6D210_BUTFI</name>
<feature type="domain" description="HTH tetR-type" evidence="3">
    <location>
        <begin position="9"/>
        <end position="69"/>
    </location>
</feature>
<dbReference type="PROSITE" id="PS50977">
    <property type="entry name" value="HTH_TETR_2"/>
    <property type="match status" value="1"/>
</dbReference>
<evidence type="ECO:0000259" key="3">
    <source>
        <dbReference type="PROSITE" id="PS50977"/>
    </source>
</evidence>
<dbReference type="InterPro" id="IPR009057">
    <property type="entry name" value="Homeodomain-like_sf"/>
</dbReference>
<dbReference type="AlphaFoldDB" id="A0A1M6D210"/>
<protein>
    <submittedName>
        <fullName evidence="4">Transcriptional regulator, TetR family</fullName>
    </submittedName>
</protein>
<dbReference type="RefSeq" id="WP_073389572.1">
    <property type="nucleotide sequence ID" value="NZ_FQXK01000036.1"/>
</dbReference>
<dbReference type="Pfam" id="PF00440">
    <property type="entry name" value="TetR_N"/>
    <property type="match status" value="1"/>
</dbReference>
<accession>A0A1M6D210</accession>
<dbReference type="InterPro" id="IPR001647">
    <property type="entry name" value="HTH_TetR"/>
</dbReference>
<dbReference type="GeneID" id="89511105"/>
<dbReference type="PANTHER" id="PTHR43479:SF11">
    <property type="entry name" value="ACREF_ENVCD OPERON REPRESSOR-RELATED"/>
    <property type="match status" value="1"/>
</dbReference>
<evidence type="ECO:0000256" key="1">
    <source>
        <dbReference type="ARBA" id="ARBA00023125"/>
    </source>
</evidence>
<sequence length="184" mass="21319">MARKPVLTGGKRDEIIHTAMKLFFENGYEATSVRMIMNEVGGEIGMFYHYFKSKDILFDTVVETFFTDYRKKVEEVMSNCATRDDLVKTVLPMYEQAMDNMNKLKGNLHWTILSSMHEETLRAFLPAIEDLIKKWDVNNKTDVKIVAGQLLYGLSATIHSEEFEEMTPEDKEECILEFLGRILD</sequence>
<dbReference type="GO" id="GO:0003677">
    <property type="term" value="F:DNA binding"/>
    <property type="evidence" value="ECO:0007669"/>
    <property type="project" value="UniProtKB-UniRule"/>
</dbReference>
<keyword evidence="5" id="KW-1185">Reference proteome</keyword>